<dbReference type="Gene3D" id="3.40.190.10">
    <property type="entry name" value="Periplasmic binding protein-like II"/>
    <property type="match status" value="2"/>
</dbReference>
<dbReference type="OrthoDB" id="3461141at2"/>
<evidence type="ECO:0000256" key="4">
    <source>
        <dbReference type="ARBA" id="ARBA00023163"/>
    </source>
</evidence>
<evidence type="ECO:0000259" key="5">
    <source>
        <dbReference type="PROSITE" id="PS50931"/>
    </source>
</evidence>
<dbReference type="Proteomes" id="UP000233786">
    <property type="component" value="Unassembled WGS sequence"/>
</dbReference>
<dbReference type="GO" id="GO:0003677">
    <property type="term" value="F:DNA binding"/>
    <property type="evidence" value="ECO:0007669"/>
    <property type="project" value="UniProtKB-KW"/>
</dbReference>
<dbReference type="PANTHER" id="PTHR30346">
    <property type="entry name" value="TRANSCRIPTIONAL DUAL REGULATOR HCAR-RELATED"/>
    <property type="match status" value="1"/>
</dbReference>
<gene>
    <name evidence="6" type="ORF">A8926_2507</name>
</gene>
<dbReference type="PROSITE" id="PS50931">
    <property type="entry name" value="HTH_LYSR"/>
    <property type="match status" value="1"/>
</dbReference>
<keyword evidence="4" id="KW-0804">Transcription</keyword>
<comment type="similarity">
    <text evidence="1">Belongs to the LysR transcriptional regulatory family.</text>
</comment>
<sequence length="284" mass="30844">MSINIAPLRAFLAVADEGGFSAAADALRISQSAVSHAVAALEKSLDCRVLVRQGKPRPTAFGETILEHARTAVAATDTIRVLAEQRDGRPTGPLRLAAPPTVCQGLLPELLARWRDEFPQLKIRVFEGEDDEVADWLASATVELAVLVDPPPGDGVPIGEDRFHALLPRDHPLADQQEVDLRDLDDDPFLLSCGGCERHVRDAYRQAGARLEPAHRIRELGTLFVMVRAGVGISVVPGLAEPMLDARLVLVPLRQRVTRNLVLTGPLARPWHPAASALVEALRR</sequence>
<dbReference type="PRINTS" id="PR00039">
    <property type="entry name" value="HTHLYSR"/>
</dbReference>
<keyword evidence="3 6" id="KW-0238">DNA-binding</keyword>
<feature type="domain" description="HTH lysR-type" evidence="5">
    <location>
        <begin position="3"/>
        <end position="59"/>
    </location>
</feature>
<evidence type="ECO:0000256" key="2">
    <source>
        <dbReference type="ARBA" id="ARBA00023015"/>
    </source>
</evidence>
<keyword evidence="7" id="KW-1185">Reference proteome</keyword>
<dbReference type="RefSeq" id="WP_010695808.1">
    <property type="nucleotide sequence ID" value="NZ_CP061007.1"/>
</dbReference>
<evidence type="ECO:0000256" key="1">
    <source>
        <dbReference type="ARBA" id="ARBA00009437"/>
    </source>
</evidence>
<dbReference type="SUPFAM" id="SSF53850">
    <property type="entry name" value="Periplasmic binding protein-like II"/>
    <property type="match status" value="1"/>
</dbReference>
<evidence type="ECO:0000313" key="6">
    <source>
        <dbReference type="EMBL" id="PKW14854.1"/>
    </source>
</evidence>
<evidence type="ECO:0000256" key="3">
    <source>
        <dbReference type="ARBA" id="ARBA00023125"/>
    </source>
</evidence>
<proteinExistence type="inferred from homology"/>
<dbReference type="GO" id="GO:0032993">
    <property type="term" value="C:protein-DNA complex"/>
    <property type="evidence" value="ECO:0007669"/>
    <property type="project" value="TreeGrafter"/>
</dbReference>
<dbReference type="Pfam" id="PF00126">
    <property type="entry name" value="HTH_1"/>
    <property type="match status" value="1"/>
</dbReference>
<dbReference type="GO" id="GO:0003700">
    <property type="term" value="F:DNA-binding transcription factor activity"/>
    <property type="evidence" value="ECO:0007669"/>
    <property type="project" value="InterPro"/>
</dbReference>
<protein>
    <submittedName>
        <fullName evidence="6">DNA-binding transcriptional LysR family regulator</fullName>
    </submittedName>
</protein>
<dbReference type="InterPro" id="IPR005119">
    <property type="entry name" value="LysR_subst-bd"/>
</dbReference>
<comment type="caution">
    <text evidence="6">The sequence shown here is derived from an EMBL/GenBank/DDBJ whole genome shotgun (WGS) entry which is preliminary data.</text>
</comment>
<dbReference type="InterPro" id="IPR036390">
    <property type="entry name" value="WH_DNA-bd_sf"/>
</dbReference>
<reference evidence="6" key="1">
    <citation type="submission" date="2017-12" db="EMBL/GenBank/DDBJ databases">
        <title>Sequencing the genomes of 1000 Actinobacteria strains.</title>
        <authorList>
            <person name="Klenk H.-P."/>
        </authorList>
    </citation>
    <scope>NUCLEOTIDE SEQUENCE [LARGE SCALE GENOMIC DNA]</scope>
    <source>
        <strain evidence="6">DSM 44228</strain>
    </source>
</reference>
<dbReference type="AlphaFoldDB" id="A0A2N3XW01"/>
<dbReference type="EMBL" id="PJNB01000001">
    <property type="protein sequence ID" value="PKW14854.1"/>
    <property type="molecule type" value="Genomic_DNA"/>
</dbReference>
<dbReference type="Gene3D" id="1.10.10.10">
    <property type="entry name" value="Winged helix-like DNA-binding domain superfamily/Winged helix DNA-binding domain"/>
    <property type="match status" value="1"/>
</dbReference>
<dbReference type="STRING" id="994479.GCA_000194155_02935"/>
<accession>A0A2N3XW01</accession>
<dbReference type="InterPro" id="IPR000847">
    <property type="entry name" value="LysR_HTH_N"/>
</dbReference>
<dbReference type="InterPro" id="IPR036388">
    <property type="entry name" value="WH-like_DNA-bd_sf"/>
</dbReference>
<dbReference type="SUPFAM" id="SSF46785">
    <property type="entry name" value="Winged helix' DNA-binding domain"/>
    <property type="match status" value="1"/>
</dbReference>
<organism evidence="6 7">
    <name type="scientific">Saccharopolyspora spinosa</name>
    <dbReference type="NCBI Taxonomy" id="60894"/>
    <lineage>
        <taxon>Bacteria</taxon>
        <taxon>Bacillati</taxon>
        <taxon>Actinomycetota</taxon>
        <taxon>Actinomycetes</taxon>
        <taxon>Pseudonocardiales</taxon>
        <taxon>Pseudonocardiaceae</taxon>
        <taxon>Saccharopolyspora</taxon>
    </lineage>
</organism>
<dbReference type="Pfam" id="PF03466">
    <property type="entry name" value="LysR_substrate"/>
    <property type="match status" value="1"/>
</dbReference>
<dbReference type="CDD" id="cd05466">
    <property type="entry name" value="PBP2_LTTR_substrate"/>
    <property type="match status" value="1"/>
</dbReference>
<dbReference type="PANTHER" id="PTHR30346:SF29">
    <property type="entry name" value="LYSR SUBSTRATE-BINDING"/>
    <property type="match status" value="1"/>
</dbReference>
<keyword evidence="2" id="KW-0805">Transcription regulation</keyword>
<evidence type="ECO:0000313" key="7">
    <source>
        <dbReference type="Proteomes" id="UP000233786"/>
    </source>
</evidence>
<name>A0A2N3XW01_SACSN</name>